<dbReference type="AlphaFoldDB" id="A0A095T5B2"/>
<proteinExistence type="predicted"/>
<reference evidence="2" key="1">
    <citation type="submission" date="2014-12" db="EMBL/GenBank/DDBJ databases">
        <title>The draft genome of the Tatumella morbirosei type strain, LMG23360T isolated from pineapple rot.</title>
        <authorList>
            <person name="Smits T.H."/>
            <person name="Palmer M."/>
            <person name="Venter S.N."/>
            <person name="Duffy B."/>
            <person name="Steenkamp E.T."/>
            <person name="Chan W.Y."/>
            <person name="Coutinho T.A."/>
            <person name="Coetzee M.P."/>
            <person name="De Maayer P."/>
        </authorList>
    </citation>
    <scope>NUCLEOTIDE SEQUENCE [LARGE SCALE GENOMIC DNA]</scope>
    <source>
        <strain evidence="2">LMG 23360</strain>
    </source>
</reference>
<organism evidence="2 3">
    <name type="scientific">Tatumella morbirosei</name>
    <dbReference type="NCBI Taxonomy" id="642227"/>
    <lineage>
        <taxon>Bacteria</taxon>
        <taxon>Pseudomonadati</taxon>
        <taxon>Pseudomonadota</taxon>
        <taxon>Gammaproteobacteria</taxon>
        <taxon>Enterobacterales</taxon>
        <taxon>Erwiniaceae</taxon>
        <taxon>Tatumella</taxon>
    </lineage>
</organism>
<dbReference type="EMBL" id="JPKR02000003">
    <property type="protein sequence ID" value="KGD72091.1"/>
    <property type="molecule type" value="Genomic_DNA"/>
</dbReference>
<accession>A0A095T5B2</accession>
<gene>
    <name evidence="2" type="ORF">HA49_15015</name>
</gene>
<sequence>MKVASLNQPQPDKNAGSAKGQSDPAQFTGGFHSDCRGLLAGGVTCNSVKGIPDKYDIKLKEIRLAVISPTCSEGVLFIVPGEHVIPSVVVSGLTGEGMAETE</sequence>
<protein>
    <submittedName>
        <fullName evidence="2">Uncharacterized protein</fullName>
    </submittedName>
</protein>
<evidence type="ECO:0000313" key="3">
    <source>
        <dbReference type="Proteomes" id="UP000029577"/>
    </source>
</evidence>
<name>A0A095T5B2_9GAMM</name>
<keyword evidence="3" id="KW-1185">Reference proteome</keyword>
<evidence type="ECO:0000313" key="2">
    <source>
        <dbReference type="EMBL" id="KGD72091.1"/>
    </source>
</evidence>
<feature type="region of interest" description="Disordered" evidence="1">
    <location>
        <begin position="1"/>
        <end position="28"/>
    </location>
</feature>
<comment type="caution">
    <text evidence="2">The sequence shown here is derived from an EMBL/GenBank/DDBJ whole genome shotgun (WGS) entry which is preliminary data.</text>
</comment>
<evidence type="ECO:0000256" key="1">
    <source>
        <dbReference type="SAM" id="MobiDB-lite"/>
    </source>
</evidence>
<dbReference type="Proteomes" id="UP000029577">
    <property type="component" value="Unassembled WGS sequence"/>
</dbReference>
<feature type="compositionally biased region" description="Polar residues" evidence="1">
    <location>
        <begin position="1"/>
        <end position="11"/>
    </location>
</feature>